<reference evidence="1 2" key="1">
    <citation type="journal article" date="2010" name="Proc. Natl. Acad. Sci. U.S.A.">
        <title>A Nitrospira metagenome illuminates the physiology and evolution of globally important nitrite-oxidizing bacteria.</title>
        <authorList>
            <person name="Lucker S."/>
            <person name="Wagner M."/>
            <person name="Maixner F."/>
            <person name="Pelletier E."/>
            <person name="Koch H."/>
            <person name="Vacherie B."/>
            <person name="Rattei T."/>
            <person name="Sinninghe Damste J."/>
            <person name="Spieck E."/>
            <person name="Le Paslier D."/>
            <person name="Daims H."/>
        </authorList>
    </citation>
    <scope>NUCLEOTIDE SEQUENCE [LARGE SCALE GENOMIC DNA]</scope>
</reference>
<dbReference type="Pfam" id="PF08843">
    <property type="entry name" value="AbiEii"/>
    <property type="match status" value="1"/>
</dbReference>
<accession>D8PEH2</accession>
<dbReference type="EMBL" id="FP929003">
    <property type="protein sequence ID" value="CBK41631.1"/>
    <property type="molecule type" value="Genomic_DNA"/>
</dbReference>
<dbReference type="Gene3D" id="3.10.450.620">
    <property type="entry name" value="JHP933, nucleotidyltransferase-like core domain"/>
    <property type="match status" value="1"/>
</dbReference>
<protein>
    <recommendedName>
        <fullName evidence="3">Nucleotidyl transferase AbiEii/AbiGii toxin family protein</fullName>
    </recommendedName>
</protein>
<name>D8PEH2_9BACT</name>
<proteinExistence type="predicted"/>
<sequence length="299" mass="33846">MNVPDGRPLQHHRDAAFFTEAIAYTAARFGFVPALVEKDYFCSVVLAHLSKVSQQSLVFKGGTCLTKVHAGFYRLSEDLDFVIPIARDARRVERSREIVPVRQALNNLFQTIPEIQQQDALTGANSSMQYIGTLSYESLVLKRRETIKIEISLREPLLEPAVIHEAATMVVNPLSQQPLVPFVRFPCLSRQEAFAEKFRAAMTRREPAIRDYFDIDYAVKNGVIDPYDASWVQMVREKIQVQGHNAIDLSFQRLSVLRNQVEPLLKPVLRIKEFQAFDLDRAFTVVADVAAKVACPQLG</sequence>
<keyword evidence="2" id="KW-1185">Reference proteome</keyword>
<evidence type="ECO:0000313" key="2">
    <source>
        <dbReference type="Proteomes" id="UP000001660"/>
    </source>
</evidence>
<dbReference type="STRING" id="330214.NIDE1905"/>
<dbReference type="KEGG" id="nde:NIDE1905"/>
<organism evidence="1 2">
    <name type="scientific">Nitrospira defluvii</name>
    <dbReference type="NCBI Taxonomy" id="330214"/>
    <lineage>
        <taxon>Bacteria</taxon>
        <taxon>Pseudomonadati</taxon>
        <taxon>Nitrospirota</taxon>
        <taxon>Nitrospiria</taxon>
        <taxon>Nitrospirales</taxon>
        <taxon>Nitrospiraceae</taxon>
        <taxon>Nitrospira</taxon>
    </lineage>
</organism>
<dbReference type="HOGENOM" id="CLU_058982_0_0_0"/>
<dbReference type="AlphaFoldDB" id="D8PEH2"/>
<dbReference type="Proteomes" id="UP000001660">
    <property type="component" value="Chromosome"/>
</dbReference>
<evidence type="ECO:0000313" key="1">
    <source>
        <dbReference type="EMBL" id="CBK41631.1"/>
    </source>
</evidence>
<evidence type="ECO:0008006" key="3">
    <source>
        <dbReference type="Google" id="ProtNLM"/>
    </source>
</evidence>
<gene>
    <name evidence="1" type="ORF">NIDE1905</name>
</gene>
<dbReference type="OrthoDB" id="5504847at2"/>
<dbReference type="InterPro" id="IPR014942">
    <property type="entry name" value="AbiEii"/>
</dbReference>
<dbReference type="eggNOG" id="COG2253">
    <property type="taxonomic scope" value="Bacteria"/>
</dbReference>